<sequence length="139" mass="15740">MEEINQEEVVTDEVVELAEEVAAEVKDVRDTFDETLEKVNADQDALRIDIEKRTAELFQKEVAFTLKESGLEMFADIINVSDADELDATVIKLNQIVADLKVSMSYQPKDNAKQDEYTVHVNNKDTKSMIGNKLANLFK</sequence>
<comment type="caution">
    <text evidence="1">The sequence shown here is derived from an EMBL/GenBank/DDBJ whole genome shotgun (WGS) entry which is preliminary data.</text>
</comment>
<keyword evidence="2" id="KW-1185">Reference proteome</keyword>
<reference evidence="1" key="1">
    <citation type="submission" date="2020-10" db="EMBL/GenBank/DDBJ databases">
        <title>Genomic Encyclopedia of Type Strains, Phase IV (KMG-IV): sequencing the most valuable type-strain genomes for metagenomic binning, comparative biology and taxonomic classification.</title>
        <authorList>
            <person name="Goeker M."/>
        </authorList>
    </citation>
    <scope>NUCLEOTIDE SEQUENCE</scope>
    <source>
        <strain evidence="1">DSM 13886</strain>
    </source>
</reference>
<evidence type="ECO:0000313" key="1">
    <source>
        <dbReference type="EMBL" id="MBE1557035.1"/>
    </source>
</evidence>
<dbReference type="Proteomes" id="UP000658225">
    <property type="component" value="Unassembled WGS sequence"/>
</dbReference>
<dbReference type="EMBL" id="JADBEL010000045">
    <property type="protein sequence ID" value="MBE1557035.1"/>
    <property type="molecule type" value="Genomic_DNA"/>
</dbReference>
<dbReference type="AlphaFoldDB" id="A0A927MMG3"/>
<gene>
    <name evidence="1" type="ORF">H4683_004163</name>
</gene>
<proteinExistence type="predicted"/>
<evidence type="ECO:0000313" key="2">
    <source>
        <dbReference type="Proteomes" id="UP000658225"/>
    </source>
</evidence>
<accession>A0A927MMG3</accession>
<organism evidence="1 2">
    <name type="scientific">Sporosarcina limicola</name>
    <dbReference type="NCBI Taxonomy" id="34101"/>
    <lineage>
        <taxon>Bacteria</taxon>
        <taxon>Bacillati</taxon>
        <taxon>Bacillota</taxon>
        <taxon>Bacilli</taxon>
        <taxon>Bacillales</taxon>
        <taxon>Caryophanaceae</taxon>
        <taxon>Sporosarcina</taxon>
    </lineage>
</organism>
<name>A0A927MMG3_9BACL</name>
<dbReference type="RefSeq" id="WP_192600622.1">
    <property type="nucleotide sequence ID" value="NZ_JADBEL010000045.1"/>
</dbReference>
<protein>
    <submittedName>
        <fullName evidence="1">Uncharacterized protein</fullName>
    </submittedName>
</protein>